<dbReference type="SUPFAM" id="SSF53448">
    <property type="entry name" value="Nucleotide-diphospho-sugar transferases"/>
    <property type="match status" value="1"/>
</dbReference>
<comment type="function">
    <text evidence="9">Catalyzes the last two sequential reactions in the de novo biosynthetic pathway for UDP-N-acetylglucosamine (UDP-GlcNAc). The C-terminal domain catalyzes the transfer of acetyl group from acetyl coenzyme A to glucosamine-1-phosphate (GlcN-1-P) to produce N-acetylglucosamine-1-phosphate (GlcNAc-1-P), which is converted into UDP-GlcNAc by the transfer of uridine 5-monophosphate (from uridine 5-triphosphate), a reaction catalyzed by the N-terminal domain.</text>
</comment>
<comment type="similarity">
    <text evidence="1">In the C-terminal section; belongs to the transferase hexapeptide repeat family.</text>
</comment>
<dbReference type="GO" id="GO:0016787">
    <property type="term" value="F:hydrolase activity"/>
    <property type="evidence" value="ECO:0007669"/>
    <property type="project" value="UniProtKB-KW"/>
</dbReference>
<dbReference type="InterPro" id="IPR025877">
    <property type="entry name" value="MobA-like_NTP_Trfase"/>
</dbReference>
<dbReference type="PANTHER" id="PTHR43584">
    <property type="entry name" value="NUCLEOTIDYL TRANSFERASE"/>
    <property type="match status" value="1"/>
</dbReference>
<keyword evidence="6" id="KW-0012">Acyltransferase</keyword>
<evidence type="ECO:0000256" key="1">
    <source>
        <dbReference type="ARBA" id="ARBA00007707"/>
    </source>
</evidence>
<keyword evidence="3" id="KW-0808">Transferase</keyword>
<dbReference type="InterPro" id="IPR020084">
    <property type="entry name" value="NUDIX_hydrolase_CS"/>
</dbReference>
<feature type="domain" description="Nudix hydrolase" evidence="10">
    <location>
        <begin position="252"/>
        <end position="387"/>
    </location>
</feature>
<evidence type="ECO:0000256" key="6">
    <source>
        <dbReference type="ARBA" id="ARBA00023315"/>
    </source>
</evidence>
<accession>A0A1F6WJZ9</accession>
<sequence>MEKIHVLILAAGHGKRMNSDLPKVLLSLYDKPLIRYVTSAVADAGVCLRPTIIVGQKAELVKAELGNDYNFIFQNEQLGTGHAVACARPALAGRAENILVLYGDQPALKAKTIKNLTEVHLKTGATLTIATTFIPDFEDWKDVFFNFGHIVRNRRGEIERSVEMKDATDEEKKIDEVNPAYFCFKADWLWENLEKIGNNNNQKEYYLTDLIGLAKTGGGKISSIFIDPKEAIGVNTPEQLKLTEKILKSNQRVHQSAGGVVVNGRGEILITNQQGISWSLPKGHVDLGENLLETAMREIKEETGLGELNFIRELGHYSRFKIGLDPSTEDKTKIKTIHMFLFKTSSIDKNLHPLDPENPEARWVPKDQVAQMLTHPKDKEFFLSIINQI</sequence>
<dbReference type="PANTHER" id="PTHR43584:SF3">
    <property type="entry name" value="BIFUNCTIONAL PROTEIN GLMU"/>
    <property type="match status" value="1"/>
</dbReference>
<evidence type="ECO:0000256" key="5">
    <source>
        <dbReference type="ARBA" id="ARBA00022801"/>
    </source>
</evidence>
<evidence type="ECO:0000256" key="2">
    <source>
        <dbReference type="ARBA" id="ARBA00007947"/>
    </source>
</evidence>
<keyword evidence="4" id="KW-0548">Nucleotidyltransferase</keyword>
<evidence type="ECO:0000259" key="10">
    <source>
        <dbReference type="PROSITE" id="PS51462"/>
    </source>
</evidence>
<dbReference type="Proteomes" id="UP000179880">
    <property type="component" value="Unassembled WGS sequence"/>
</dbReference>
<dbReference type="GO" id="GO:0019134">
    <property type="term" value="F:glucosamine-1-phosphate N-acetyltransferase activity"/>
    <property type="evidence" value="ECO:0007669"/>
    <property type="project" value="UniProtKB-EC"/>
</dbReference>
<dbReference type="SUPFAM" id="SSF55811">
    <property type="entry name" value="Nudix"/>
    <property type="match status" value="1"/>
</dbReference>
<comment type="catalytic activity">
    <reaction evidence="8">
        <text>N-acetyl-alpha-D-glucosamine 1-phosphate + UTP + H(+) = UDP-N-acetyl-alpha-D-glucosamine + diphosphate</text>
        <dbReference type="Rhea" id="RHEA:13509"/>
        <dbReference type="ChEBI" id="CHEBI:15378"/>
        <dbReference type="ChEBI" id="CHEBI:33019"/>
        <dbReference type="ChEBI" id="CHEBI:46398"/>
        <dbReference type="ChEBI" id="CHEBI:57705"/>
        <dbReference type="ChEBI" id="CHEBI:57776"/>
        <dbReference type="EC" id="2.7.7.23"/>
    </reaction>
</comment>
<comment type="catalytic activity">
    <reaction evidence="7">
        <text>alpha-D-glucosamine 1-phosphate + acetyl-CoA = N-acetyl-alpha-D-glucosamine 1-phosphate + CoA + H(+)</text>
        <dbReference type="Rhea" id="RHEA:13725"/>
        <dbReference type="ChEBI" id="CHEBI:15378"/>
        <dbReference type="ChEBI" id="CHEBI:57287"/>
        <dbReference type="ChEBI" id="CHEBI:57288"/>
        <dbReference type="ChEBI" id="CHEBI:57776"/>
        <dbReference type="ChEBI" id="CHEBI:58516"/>
        <dbReference type="EC" id="2.3.1.157"/>
    </reaction>
</comment>
<protein>
    <recommendedName>
        <fullName evidence="10">Nudix hydrolase domain-containing protein</fullName>
    </recommendedName>
</protein>
<proteinExistence type="inferred from homology"/>
<organism evidence="11 12">
    <name type="scientific">Candidatus Nomurabacteria bacterium RIFCSPHIGHO2_02_FULL_42_24</name>
    <dbReference type="NCBI Taxonomy" id="1801757"/>
    <lineage>
        <taxon>Bacteria</taxon>
        <taxon>Candidatus Nomuraibacteriota</taxon>
    </lineage>
</organism>
<dbReference type="Gene3D" id="3.90.550.10">
    <property type="entry name" value="Spore Coat Polysaccharide Biosynthesis Protein SpsA, Chain A"/>
    <property type="match status" value="1"/>
</dbReference>
<dbReference type="Pfam" id="PF12804">
    <property type="entry name" value="NTP_transf_3"/>
    <property type="match status" value="1"/>
</dbReference>
<name>A0A1F6WJZ9_9BACT</name>
<dbReference type="EMBL" id="MFUH01000013">
    <property type="protein sequence ID" value="OGI82055.1"/>
    <property type="molecule type" value="Genomic_DNA"/>
</dbReference>
<dbReference type="Pfam" id="PF00293">
    <property type="entry name" value="NUDIX"/>
    <property type="match status" value="1"/>
</dbReference>
<evidence type="ECO:0000256" key="9">
    <source>
        <dbReference type="ARBA" id="ARBA00049628"/>
    </source>
</evidence>
<dbReference type="Gene3D" id="3.90.79.10">
    <property type="entry name" value="Nucleoside Triphosphate Pyrophosphohydrolase"/>
    <property type="match status" value="1"/>
</dbReference>
<evidence type="ECO:0000313" key="12">
    <source>
        <dbReference type="Proteomes" id="UP000179880"/>
    </source>
</evidence>
<keyword evidence="5" id="KW-0378">Hydrolase</keyword>
<comment type="similarity">
    <text evidence="2">In the N-terminal section; belongs to the N-acetylglucosamine-1-phosphate uridyltransferase family.</text>
</comment>
<dbReference type="InterPro" id="IPR000086">
    <property type="entry name" value="NUDIX_hydrolase_dom"/>
</dbReference>
<comment type="caution">
    <text evidence="11">The sequence shown here is derived from an EMBL/GenBank/DDBJ whole genome shotgun (WGS) entry which is preliminary data.</text>
</comment>
<evidence type="ECO:0000256" key="7">
    <source>
        <dbReference type="ARBA" id="ARBA00048247"/>
    </source>
</evidence>
<evidence type="ECO:0000256" key="4">
    <source>
        <dbReference type="ARBA" id="ARBA00022695"/>
    </source>
</evidence>
<dbReference type="InterPro" id="IPR029044">
    <property type="entry name" value="Nucleotide-diphossugar_trans"/>
</dbReference>
<dbReference type="PROSITE" id="PS00893">
    <property type="entry name" value="NUDIX_BOX"/>
    <property type="match status" value="1"/>
</dbReference>
<dbReference type="AlphaFoldDB" id="A0A1F6WJZ9"/>
<evidence type="ECO:0000256" key="3">
    <source>
        <dbReference type="ARBA" id="ARBA00022679"/>
    </source>
</evidence>
<dbReference type="CDD" id="cd02540">
    <property type="entry name" value="GT2_GlmU_N_bac"/>
    <property type="match status" value="1"/>
</dbReference>
<evidence type="ECO:0000313" key="11">
    <source>
        <dbReference type="EMBL" id="OGI82055.1"/>
    </source>
</evidence>
<dbReference type="PROSITE" id="PS51462">
    <property type="entry name" value="NUDIX"/>
    <property type="match status" value="1"/>
</dbReference>
<gene>
    <name evidence="11" type="ORF">A3B93_02460</name>
</gene>
<dbReference type="InterPro" id="IPR050065">
    <property type="entry name" value="GlmU-like"/>
</dbReference>
<dbReference type="InterPro" id="IPR015797">
    <property type="entry name" value="NUDIX_hydrolase-like_dom_sf"/>
</dbReference>
<reference evidence="11 12" key="1">
    <citation type="journal article" date="2016" name="Nat. Commun.">
        <title>Thousands of microbial genomes shed light on interconnected biogeochemical processes in an aquifer system.</title>
        <authorList>
            <person name="Anantharaman K."/>
            <person name="Brown C.T."/>
            <person name="Hug L.A."/>
            <person name="Sharon I."/>
            <person name="Castelle C.J."/>
            <person name="Probst A.J."/>
            <person name="Thomas B.C."/>
            <person name="Singh A."/>
            <person name="Wilkins M.J."/>
            <person name="Karaoz U."/>
            <person name="Brodie E.L."/>
            <person name="Williams K.H."/>
            <person name="Hubbard S.S."/>
            <person name="Banfield J.F."/>
        </authorList>
    </citation>
    <scope>NUCLEOTIDE SEQUENCE [LARGE SCALE GENOMIC DNA]</scope>
</reference>
<evidence type="ECO:0000256" key="8">
    <source>
        <dbReference type="ARBA" id="ARBA00048493"/>
    </source>
</evidence>
<dbReference type="GO" id="GO:0003977">
    <property type="term" value="F:UDP-N-acetylglucosamine diphosphorylase activity"/>
    <property type="evidence" value="ECO:0007669"/>
    <property type="project" value="UniProtKB-EC"/>
</dbReference>